<gene>
    <name evidence="1" type="ORF">RPERSI_LOCUS16311</name>
</gene>
<accession>A0ACA9QZ23</accession>
<reference evidence="1" key="1">
    <citation type="submission" date="2021-06" db="EMBL/GenBank/DDBJ databases">
        <authorList>
            <person name="Kallberg Y."/>
            <person name="Tangrot J."/>
            <person name="Rosling A."/>
        </authorList>
    </citation>
    <scope>NUCLEOTIDE SEQUENCE</scope>
    <source>
        <strain evidence="1">MA461A</strain>
    </source>
</reference>
<dbReference type="EMBL" id="CAJVQC010040145">
    <property type="protein sequence ID" value="CAG8770165.1"/>
    <property type="molecule type" value="Genomic_DNA"/>
</dbReference>
<keyword evidence="2" id="KW-1185">Reference proteome</keyword>
<evidence type="ECO:0000313" key="2">
    <source>
        <dbReference type="Proteomes" id="UP000789920"/>
    </source>
</evidence>
<feature type="non-terminal residue" evidence="1">
    <location>
        <position position="1"/>
    </location>
</feature>
<proteinExistence type="predicted"/>
<evidence type="ECO:0000313" key="1">
    <source>
        <dbReference type="EMBL" id="CAG8770165.1"/>
    </source>
</evidence>
<protein>
    <submittedName>
        <fullName evidence="1">2483_t:CDS:1</fullName>
    </submittedName>
</protein>
<name>A0ACA9QZ23_9GLOM</name>
<dbReference type="Proteomes" id="UP000789920">
    <property type="component" value="Unassembled WGS sequence"/>
</dbReference>
<sequence length="63" mass="7359">KDENGEDQAIGYAEVHMKCYSIVCENSQKNIIKAKGLKKSFIKKELLYKIFEDYVLEEKENQS</sequence>
<organism evidence="1 2">
    <name type="scientific">Racocetra persica</name>
    <dbReference type="NCBI Taxonomy" id="160502"/>
    <lineage>
        <taxon>Eukaryota</taxon>
        <taxon>Fungi</taxon>
        <taxon>Fungi incertae sedis</taxon>
        <taxon>Mucoromycota</taxon>
        <taxon>Glomeromycotina</taxon>
        <taxon>Glomeromycetes</taxon>
        <taxon>Diversisporales</taxon>
        <taxon>Gigasporaceae</taxon>
        <taxon>Racocetra</taxon>
    </lineage>
</organism>
<comment type="caution">
    <text evidence="1">The sequence shown here is derived from an EMBL/GenBank/DDBJ whole genome shotgun (WGS) entry which is preliminary data.</text>
</comment>